<proteinExistence type="predicted"/>
<sequence length="331" mass="35504">MAQSYINDHTTDYSSLKSRLMGGGLSRQRSDHFDVLNRHLRHGLVTPGQLVIIPDAHSVECSRDEAWLMRHAEQVRRDLEQHSSTGAAVVNDYDLLQSLLTYGSIGVGSATSAWARHLDETVHTLEEIERLHQRLKTGGLDRETFIRQRQMLFALLDTQLRGAGRLGTGLRSNQSLKEVLGVSTNSYLHKGEIAGYAQRMGAIAQVSKWLGKGMYVGMAMDVGAAGLEIKEACMTGREAQCRRAKYVETGRLAGSVTGASIGGVYGARVGRSVCKIAFAISTKGRAELACGIIGGAAGGYAGGSFLGDVGAFLGGEILEVDGVFLFQSEGA</sequence>
<gene>
    <name evidence="1" type="ORF">CIB54_21680</name>
</gene>
<evidence type="ECO:0000313" key="1">
    <source>
        <dbReference type="EMBL" id="PKH16527.1"/>
    </source>
</evidence>
<accession>A0A2N1DYW2</accession>
<protein>
    <recommendedName>
        <fullName evidence="3">SSU ribosomal protein S2p (SAe)</fullName>
    </recommendedName>
</protein>
<dbReference type="Proteomes" id="UP000233564">
    <property type="component" value="Unassembled WGS sequence"/>
</dbReference>
<dbReference type="EMBL" id="NVXX01000038">
    <property type="protein sequence ID" value="PKH16527.1"/>
    <property type="molecule type" value="Genomic_DNA"/>
</dbReference>
<reference evidence="1 2" key="1">
    <citation type="submission" date="2017-08" db="EMBL/GenBank/DDBJ databases">
        <authorList>
            <person name="de Groot N.N."/>
        </authorList>
    </citation>
    <scope>NUCLEOTIDE SEQUENCE [LARGE SCALE GENOMIC DNA]</scope>
    <source>
        <strain evidence="1 2">PfR 37</strain>
    </source>
</reference>
<dbReference type="AlphaFoldDB" id="A0A2N1DYW2"/>
<evidence type="ECO:0000313" key="2">
    <source>
        <dbReference type="Proteomes" id="UP000233564"/>
    </source>
</evidence>
<evidence type="ECO:0008006" key="3">
    <source>
        <dbReference type="Google" id="ProtNLM"/>
    </source>
</evidence>
<comment type="caution">
    <text evidence="1">The sequence shown here is derived from an EMBL/GenBank/DDBJ whole genome shotgun (WGS) entry which is preliminary data.</text>
</comment>
<dbReference type="RefSeq" id="WP_065952866.1">
    <property type="nucleotide sequence ID" value="NZ_KZ478014.1"/>
</dbReference>
<organism evidence="1 2">
    <name type="scientific">Pseudomonas fluorescens</name>
    <dbReference type="NCBI Taxonomy" id="294"/>
    <lineage>
        <taxon>Bacteria</taxon>
        <taxon>Pseudomonadati</taxon>
        <taxon>Pseudomonadota</taxon>
        <taxon>Gammaproteobacteria</taxon>
        <taxon>Pseudomonadales</taxon>
        <taxon>Pseudomonadaceae</taxon>
        <taxon>Pseudomonas</taxon>
    </lineage>
</organism>
<name>A0A2N1DYW2_PSEFL</name>